<dbReference type="CDD" id="cd00211">
    <property type="entry name" value="PTS_IIA_fru"/>
    <property type="match status" value="1"/>
</dbReference>
<feature type="domain" description="PTS EIIA type-2" evidence="11">
    <location>
        <begin position="10"/>
        <end position="154"/>
    </location>
</feature>
<gene>
    <name evidence="12" type="ORF">M3D15_00360</name>
</gene>
<dbReference type="RefSeq" id="WP_206395167.1">
    <property type="nucleotide sequence ID" value="NZ_JAFDPW010000002.1"/>
</dbReference>
<evidence type="ECO:0000256" key="1">
    <source>
        <dbReference type="ARBA" id="ARBA00004496"/>
    </source>
</evidence>
<keyword evidence="4" id="KW-0597">Phosphoprotein</keyword>
<sequence>MRPETAPVALHFDASCVELGVQLEGWKDAVRYVGDMLSEHGFATPAYSDHMIQVIEQFGPYIVIAPGIALVHARPGRDTLENGMAAIIIPEGVNFGHSRFDPVRLVLGVALTRAEDHLTVVASIANAVDQGGVLERALATTDPQEFVDRFVARHPTLEVCAR</sequence>
<evidence type="ECO:0000256" key="6">
    <source>
        <dbReference type="ARBA" id="ARBA00022683"/>
    </source>
</evidence>
<evidence type="ECO:0000256" key="9">
    <source>
        <dbReference type="ARBA" id="ARBA00041175"/>
    </source>
</evidence>
<organism evidence="12 13">
    <name type="scientific">Pseudoclavibacter albus</name>
    <dbReference type="NCBI Taxonomy" id="272241"/>
    <lineage>
        <taxon>Bacteria</taxon>
        <taxon>Bacillati</taxon>
        <taxon>Actinomycetota</taxon>
        <taxon>Actinomycetes</taxon>
        <taxon>Micrococcales</taxon>
        <taxon>Microbacteriaceae</taxon>
        <taxon>Pseudoclavibacter</taxon>
    </lineage>
</organism>
<dbReference type="PROSITE" id="PS51094">
    <property type="entry name" value="PTS_EIIA_TYPE_2"/>
    <property type="match status" value="1"/>
</dbReference>
<dbReference type="InterPro" id="IPR051351">
    <property type="entry name" value="Ascorbate-PTS_EIIA_comp"/>
</dbReference>
<keyword evidence="2" id="KW-0813">Transport</keyword>
<dbReference type="PANTHER" id="PTHR36203">
    <property type="entry name" value="ASCORBATE-SPECIFIC PTS SYSTEM EIIA COMPONENT"/>
    <property type="match status" value="1"/>
</dbReference>
<dbReference type="Proteomes" id="UP001525379">
    <property type="component" value="Unassembled WGS sequence"/>
</dbReference>
<comment type="function">
    <text evidence="8">The phosphoenolpyruvate-dependent sugar phosphotransferase system (sugar PTS), a major carbohydrate active transport system, catalyzes the phosphorylation of incoming sugar substrates concomitantly with their translocation across the cell membrane. The enzyme II UlaABC PTS system is involved in ascorbate transport.</text>
</comment>
<evidence type="ECO:0000256" key="4">
    <source>
        <dbReference type="ARBA" id="ARBA00022553"/>
    </source>
</evidence>
<evidence type="ECO:0000313" key="12">
    <source>
        <dbReference type="EMBL" id="MCT2041801.1"/>
    </source>
</evidence>
<keyword evidence="12" id="KW-0762">Sugar transport</keyword>
<dbReference type="SUPFAM" id="SSF55804">
    <property type="entry name" value="Phoshotransferase/anion transport protein"/>
    <property type="match status" value="1"/>
</dbReference>
<dbReference type="PANTHER" id="PTHR36203:SF1">
    <property type="entry name" value="ASCORBATE-SPECIFIC PTS SYSTEM EIIA COMPONENT"/>
    <property type="match status" value="1"/>
</dbReference>
<keyword evidence="13" id="KW-1185">Reference proteome</keyword>
<evidence type="ECO:0000256" key="5">
    <source>
        <dbReference type="ARBA" id="ARBA00022679"/>
    </source>
</evidence>
<name>A0ABT2HU09_9MICO</name>
<dbReference type="InterPro" id="IPR002178">
    <property type="entry name" value="PTS_EIIA_type-2_dom"/>
</dbReference>
<comment type="subcellular location">
    <subcellularLocation>
        <location evidence="1">Cytoplasm</location>
    </subcellularLocation>
</comment>
<reference evidence="12 13" key="1">
    <citation type="submission" date="2022-04" db="EMBL/GenBank/DDBJ databases">
        <title>Human microbiome associated bacterial genomes.</title>
        <authorList>
            <person name="Sandstrom S."/>
            <person name="Salamzade R."/>
            <person name="Kalan L.R."/>
        </authorList>
    </citation>
    <scope>NUCLEOTIDE SEQUENCE [LARGE SCALE GENOMIC DNA]</scope>
    <source>
        <strain evidence="13">p3-SID1799</strain>
    </source>
</reference>
<dbReference type="InterPro" id="IPR016152">
    <property type="entry name" value="PTrfase/Anion_transptr"/>
</dbReference>
<evidence type="ECO:0000256" key="7">
    <source>
        <dbReference type="ARBA" id="ARBA00022777"/>
    </source>
</evidence>
<comment type="caution">
    <text evidence="12">The sequence shown here is derived from an EMBL/GenBank/DDBJ whole genome shotgun (WGS) entry which is preliminary data.</text>
</comment>
<evidence type="ECO:0000256" key="2">
    <source>
        <dbReference type="ARBA" id="ARBA00022448"/>
    </source>
</evidence>
<protein>
    <recommendedName>
        <fullName evidence="9">Ascorbate-specific PTS system EIIA component</fullName>
    </recommendedName>
    <alternativeName>
        <fullName evidence="10">Ascorbate-specific phosphotransferase enzyme IIA component</fullName>
    </alternativeName>
</protein>
<evidence type="ECO:0000256" key="8">
    <source>
        <dbReference type="ARBA" id="ARBA00037387"/>
    </source>
</evidence>
<keyword evidence="3" id="KW-0963">Cytoplasm</keyword>
<keyword evidence="7" id="KW-0418">Kinase</keyword>
<evidence type="ECO:0000256" key="10">
    <source>
        <dbReference type="ARBA" id="ARBA00042072"/>
    </source>
</evidence>
<keyword evidence="6" id="KW-0598">Phosphotransferase system</keyword>
<evidence type="ECO:0000313" key="13">
    <source>
        <dbReference type="Proteomes" id="UP001525379"/>
    </source>
</evidence>
<evidence type="ECO:0000259" key="11">
    <source>
        <dbReference type="PROSITE" id="PS51094"/>
    </source>
</evidence>
<dbReference type="Gene3D" id="3.40.930.10">
    <property type="entry name" value="Mannitol-specific EII, Chain A"/>
    <property type="match status" value="1"/>
</dbReference>
<evidence type="ECO:0000256" key="3">
    <source>
        <dbReference type="ARBA" id="ARBA00022490"/>
    </source>
</evidence>
<dbReference type="EMBL" id="JALXSQ010000001">
    <property type="protein sequence ID" value="MCT2041801.1"/>
    <property type="molecule type" value="Genomic_DNA"/>
</dbReference>
<proteinExistence type="predicted"/>
<accession>A0ABT2HU09</accession>
<dbReference type="Pfam" id="PF00359">
    <property type="entry name" value="PTS_EIIA_2"/>
    <property type="match status" value="1"/>
</dbReference>
<keyword evidence="5" id="KW-0808">Transferase</keyword>